<evidence type="ECO:0000313" key="7">
    <source>
        <dbReference type="EMBL" id="RWR77558.1"/>
    </source>
</evidence>
<proteinExistence type="inferred from homology"/>
<feature type="region of interest" description="Disordered" evidence="4">
    <location>
        <begin position="791"/>
        <end position="811"/>
    </location>
</feature>
<dbReference type="GO" id="GO:0051015">
    <property type="term" value="F:actin filament binding"/>
    <property type="evidence" value="ECO:0007669"/>
    <property type="project" value="InterPro"/>
</dbReference>
<dbReference type="InterPro" id="IPR015425">
    <property type="entry name" value="FH2_Formin"/>
</dbReference>
<accession>A0A3S3NYA8</accession>
<feature type="compositionally biased region" description="Low complexity" evidence="4">
    <location>
        <begin position="363"/>
        <end position="372"/>
    </location>
</feature>
<name>A0A3S3NYA8_9MAGN</name>
<feature type="compositionally biased region" description="Polar residues" evidence="4">
    <location>
        <begin position="300"/>
        <end position="323"/>
    </location>
</feature>
<comment type="caution">
    <text evidence="7">The sequence shown here is derived from an EMBL/GenBank/DDBJ whole genome shotgun (WGS) entry which is preliminary data.</text>
</comment>
<keyword evidence="3" id="KW-0175">Coiled coil</keyword>
<dbReference type="SMART" id="SM00498">
    <property type="entry name" value="FH2"/>
    <property type="match status" value="1"/>
</dbReference>
<keyword evidence="5" id="KW-0812">Transmembrane</keyword>
<feature type="transmembrane region" description="Helical" evidence="5">
    <location>
        <begin position="116"/>
        <end position="135"/>
    </location>
</feature>
<dbReference type="SUPFAM" id="SSF101447">
    <property type="entry name" value="Formin homology 2 domain (FH2 domain)"/>
    <property type="match status" value="1"/>
</dbReference>
<dbReference type="Pfam" id="PF02181">
    <property type="entry name" value="FH2"/>
    <property type="match status" value="1"/>
</dbReference>
<feature type="compositionally biased region" description="Pro residues" evidence="4">
    <location>
        <begin position="464"/>
        <end position="504"/>
    </location>
</feature>
<dbReference type="STRING" id="337451.A0A3S3NYA8"/>
<dbReference type="AlphaFoldDB" id="A0A3S3NYA8"/>
<dbReference type="GO" id="GO:0045010">
    <property type="term" value="P:actin nucleation"/>
    <property type="evidence" value="ECO:0007669"/>
    <property type="project" value="InterPro"/>
</dbReference>
<evidence type="ECO:0000256" key="5">
    <source>
        <dbReference type="SAM" id="Phobius"/>
    </source>
</evidence>
<comment type="similarity">
    <text evidence="1">Belongs to the formin-like family. Class-I subfamily.</text>
</comment>
<keyword evidence="5" id="KW-1133">Transmembrane helix</keyword>
<feature type="compositionally biased region" description="Polar residues" evidence="4">
    <location>
        <begin position="513"/>
        <end position="531"/>
    </location>
</feature>
<feature type="compositionally biased region" description="Basic and acidic residues" evidence="4">
    <location>
        <begin position="199"/>
        <end position="223"/>
    </location>
</feature>
<feature type="domain" description="FH2" evidence="6">
    <location>
        <begin position="525"/>
        <end position="961"/>
    </location>
</feature>
<gene>
    <name evidence="7" type="ORF">CKAN_00604900</name>
</gene>
<dbReference type="Gene3D" id="1.20.58.2220">
    <property type="entry name" value="Formin, FH2 domain"/>
    <property type="match status" value="1"/>
</dbReference>
<dbReference type="PANTHER" id="PTHR23213">
    <property type="entry name" value="FORMIN-RELATED"/>
    <property type="match status" value="1"/>
</dbReference>
<feature type="compositionally biased region" description="Polar residues" evidence="4">
    <location>
        <begin position="791"/>
        <end position="806"/>
    </location>
</feature>
<dbReference type="EMBL" id="QPKB01000002">
    <property type="protein sequence ID" value="RWR77558.1"/>
    <property type="molecule type" value="Genomic_DNA"/>
</dbReference>
<evidence type="ECO:0000256" key="4">
    <source>
        <dbReference type="SAM" id="MobiDB-lite"/>
    </source>
</evidence>
<feature type="coiled-coil region" evidence="3">
    <location>
        <begin position="875"/>
        <end position="902"/>
    </location>
</feature>
<dbReference type="Proteomes" id="UP000283530">
    <property type="component" value="Unassembled WGS sequence"/>
</dbReference>
<dbReference type="InterPro" id="IPR042201">
    <property type="entry name" value="FH2_Formin_sf"/>
</dbReference>
<feature type="region of interest" description="Disordered" evidence="4">
    <location>
        <begin position="431"/>
        <end position="532"/>
    </location>
</feature>
<feature type="region of interest" description="Disordered" evidence="4">
    <location>
        <begin position="67"/>
        <end position="103"/>
    </location>
</feature>
<feature type="compositionally biased region" description="Low complexity" evidence="4">
    <location>
        <begin position="334"/>
        <end position="350"/>
    </location>
</feature>
<organism evidence="7 8">
    <name type="scientific">Cinnamomum micranthum f. kanehirae</name>
    <dbReference type="NCBI Taxonomy" id="337451"/>
    <lineage>
        <taxon>Eukaryota</taxon>
        <taxon>Viridiplantae</taxon>
        <taxon>Streptophyta</taxon>
        <taxon>Embryophyta</taxon>
        <taxon>Tracheophyta</taxon>
        <taxon>Spermatophyta</taxon>
        <taxon>Magnoliopsida</taxon>
        <taxon>Magnoliidae</taxon>
        <taxon>Laurales</taxon>
        <taxon>Lauraceae</taxon>
        <taxon>Cinnamomum</taxon>
    </lineage>
</organism>
<sequence length="994" mass="108307">MATIFFQPWPVPSAFIFFFFLSFTSSLFTLSTSSSSYLHPRHLLQSNYPQNIETFYPFGAAPDLKRPSEITPPFSPPPTSPPVFPSNQPISPPPSHIPVTPPPPSNSVGSITVTKAVAATAASTFVAAGVFFFFLQRYTVARRRRLFDESHKSDMNSQHRAETSVSYDAFQLLHGNLKGLIVDENGLDVLYWRKLEGGGSGDGRRGFRKEVLGSRPNEEKRESGNVNSDHGVKIQSGRQVSRVSPEPRDSRIHVSSLPNSKHSNSSSQIQSESKDPVQIFARPSSGSSNSSSRIQEESKVSNGNMNSGHGVETQSGRQASRVSSEPRDSRIYFSSPPSSKYSDSSSQIQSESEEPVQIFARPSSESSNSSSRIQEESKVSNGNFPHHSLVSSNNSSQVQPEMRDPNRISSATSMAATTNVMAMAGPRIPVPIPPLPLSKSEPPPPPPQPPRAPPPPVVAVNKTPVPPPPPPMAPPPPPMANKKNPMPPPPPPRAGGLKPPPAPPSASKGKVSSTNMSEPSSMDSAKESSAGQLKMKPLHWDKVVANPDHSMVWDKIGGGSFRFDDDLMEALFGYVATNRKSTDVNKNSENTIKSSSSQPIQTCLLDPRKSQNIAIVLRSLSLSRQEILDALLNGSGLNADTLEKLTKISPTKEEEAMILEFSGNPLKLPDAESFLYHLLRAVPSPFLRLDAMLFKSIYDSEILHLKESLQTLESACQELRKRGLFLKLLEAVLKAGNRMNAGTARGNAQAFNLTALRKLSDVKSSDGKTTLLHFVVEEVVRSEGKRCLINRNHSLGRSNSNSSPNNVGKEEREKEYIMLGLPVVGGLSVEFSNVKKAATIDYEGFTNACAALTSRVNGIRQFLGGQLLGGGDVFVREMKGFLEAAEEELKVVKEEEARVMELVKRTTEYYQAGASKDKGARLQLFIIVNDFLGMVDQVCVDIARSQQQKKKPVAGVGGSSPPVKRITVRFPNLPAHFMSDHSRTSSSSDSDDDF</sequence>
<feature type="compositionally biased region" description="Low complexity" evidence="4">
    <location>
        <begin position="255"/>
        <end position="271"/>
    </location>
</feature>
<keyword evidence="8" id="KW-1185">Reference proteome</keyword>
<protein>
    <recommendedName>
        <fullName evidence="2">Formin-like protein</fullName>
    </recommendedName>
</protein>
<dbReference type="PANTHER" id="PTHR23213:SF354">
    <property type="entry name" value="FORMIN-LIKE PROTEIN 4"/>
    <property type="match status" value="1"/>
</dbReference>
<reference evidence="7 8" key="1">
    <citation type="journal article" date="2019" name="Nat. Plants">
        <title>Stout camphor tree genome fills gaps in understanding of flowering plant genome evolution.</title>
        <authorList>
            <person name="Chaw S.M."/>
            <person name="Liu Y.C."/>
            <person name="Wu Y.W."/>
            <person name="Wang H.Y."/>
            <person name="Lin C.I."/>
            <person name="Wu C.S."/>
            <person name="Ke H.M."/>
            <person name="Chang L.Y."/>
            <person name="Hsu C.Y."/>
            <person name="Yang H.T."/>
            <person name="Sudianto E."/>
            <person name="Hsu M.H."/>
            <person name="Wu K.P."/>
            <person name="Wang L.N."/>
            <person name="Leebens-Mack J.H."/>
            <person name="Tsai I.J."/>
        </authorList>
    </citation>
    <scope>NUCLEOTIDE SEQUENCE [LARGE SCALE GENOMIC DNA]</scope>
    <source>
        <strain evidence="8">cv. Chaw 1501</strain>
        <tissue evidence="7">Young leaves</tissue>
    </source>
</reference>
<feature type="transmembrane region" description="Helical" evidence="5">
    <location>
        <begin position="12"/>
        <end position="31"/>
    </location>
</feature>
<dbReference type="InterPro" id="IPR027643">
    <property type="entry name" value="Formin-like_plant"/>
</dbReference>
<evidence type="ECO:0000256" key="2">
    <source>
        <dbReference type="RuleBase" id="RU361260"/>
    </source>
</evidence>
<keyword evidence="5" id="KW-0472">Membrane</keyword>
<evidence type="ECO:0000259" key="6">
    <source>
        <dbReference type="PROSITE" id="PS51444"/>
    </source>
</evidence>
<evidence type="ECO:0000256" key="1">
    <source>
        <dbReference type="ARBA" id="ARBA00025793"/>
    </source>
</evidence>
<dbReference type="OrthoDB" id="1668162at2759"/>
<evidence type="ECO:0000313" key="8">
    <source>
        <dbReference type="Proteomes" id="UP000283530"/>
    </source>
</evidence>
<feature type="compositionally biased region" description="Pro residues" evidence="4">
    <location>
        <begin position="73"/>
        <end position="103"/>
    </location>
</feature>
<dbReference type="PROSITE" id="PS51444">
    <property type="entry name" value="FH2"/>
    <property type="match status" value="1"/>
</dbReference>
<evidence type="ECO:0000256" key="3">
    <source>
        <dbReference type="SAM" id="Coils"/>
    </source>
</evidence>
<feature type="region of interest" description="Disordered" evidence="4">
    <location>
        <begin position="199"/>
        <end position="405"/>
    </location>
</feature>
<feature type="compositionally biased region" description="Low complexity" evidence="4">
    <location>
        <begin position="385"/>
        <end position="400"/>
    </location>
</feature>
<feature type="compositionally biased region" description="Pro residues" evidence="4">
    <location>
        <begin position="431"/>
        <end position="457"/>
    </location>
</feature>